<organism evidence="3 4">
    <name type="scientific">Mycena alexandri</name>
    <dbReference type="NCBI Taxonomy" id="1745969"/>
    <lineage>
        <taxon>Eukaryota</taxon>
        <taxon>Fungi</taxon>
        <taxon>Dikarya</taxon>
        <taxon>Basidiomycota</taxon>
        <taxon>Agaricomycotina</taxon>
        <taxon>Agaricomycetes</taxon>
        <taxon>Agaricomycetidae</taxon>
        <taxon>Agaricales</taxon>
        <taxon>Marasmiineae</taxon>
        <taxon>Mycenaceae</taxon>
        <taxon>Mycena</taxon>
    </lineage>
</organism>
<keyword evidence="1" id="KW-0472">Membrane</keyword>
<evidence type="ECO:0000259" key="2">
    <source>
        <dbReference type="Pfam" id="PF20152"/>
    </source>
</evidence>
<dbReference type="PANTHER" id="PTHR40465">
    <property type="entry name" value="CHROMOSOME 1, WHOLE GENOME SHOTGUN SEQUENCE"/>
    <property type="match status" value="1"/>
</dbReference>
<feature type="transmembrane region" description="Helical" evidence="1">
    <location>
        <begin position="121"/>
        <end position="141"/>
    </location>
</feature>
<dbReference type="PANTHER" id="PTHR40465:SF1">
    <property type="entry name" value="DUF6534 DOMAIN-CONTAINING PROTEIN"/>
    <property type="match status" value="1"/>
</dbReference>
<evidence type="ECO:0000256" key="1">
    <source>
        <dbReference type="SAM" id="Phobius"/>
    </source>
</evidence>
<feature type="transmembrane region" description="Helical" evidence="1">
    <location>
        <begin position="194"/>
        <end position="214"/>
    </location>
</feature>
<dbReference type="InterPro" id="IPR045339">
    <property type="entry name" value="DUF6534"/>
</dbReference>
<keyword evidence="1" id="KW-1133">Transmembrane helix</keyword>
<feature type="domain" description="DUF6534" evidence="2">
    <location>
        <begin position="201"/>
        <end position="285"/>
    </location>
</feature>
<dbReference type="EMBL" id="JARJCM010000035">
    <property type="protein sequence ID" value="KAJ7037797.1"/>
    <property type="molecule type" value="Genomic_DNA"/>
</dbReference>
<protein>
    <recommendedName>
        <fullName evidence="2">DUF6534 domain-containing protein</fullName>
    </recommendedName>
</protein>
<keyword evidence="4" id="KW-1185">Reference proteome</keyword>
<sequence>MGCASVGDRGDYKNTSWKSEFVFVSSLNLPPFPDPHTMGEYDTVVGVLLLGLFFNTYLYGICTYQFVTYVQSKFKDSWWIRAVVGSLFVSDTIHSAVAIYAGWDTCVTNYANPASLGYVGWVIPFTAVATSFTAILTQIFLGHRVFLLTNNKTLFALISVLSVLGFVFGCIAGIKSGLINEVAKFAPLAPYVTAWLAFQTSADLLITLCLTIALSRSKTGFRNTDTIINRLIGGAIRTGLFASIFALADLFSFLLHRDTNLYAMFAYPIGRIYTNTLLNTLNSRATMKLHETVVDSDNLRLSTQQNASRTTTGSIYVRKEVVTDTVNLDDRSEVDGKYEEE</sequence>
<dbReference type="Proteomes" id="UP001218188">
    <property type="component" value="Unassembled WGS sequence"/>
</dbReference>
<reference evidence="3" key="1">
    <citation type="submission" date="2023-03" db="EMBL/GenBank/DDBJ databases">
        <title>Massive genome expansion in bonnet fungi (Mycena s.s.) driven by repeated elements and novel gene families across ecological guilds.</title>
        <authorList>
            <consortium name="Lawrence Berkeley National Laboratory"/>
            <person name="Harder C.B."/>
            <person name="Miyauchi S."/>
            <person name="Viragh M."/>
            <person name="Kuo A."/>
            <person name="Thoen E."/>
            <person name="Andreopoulos B."/>
            <person name="Lu D."/>
            <person name="Skrede I."/>
            <person name="Drula E."/>
            <person name="Henrissat B."/>
            <person name="Morin E."/>
            <person name="Kohler A."/>
            <person name="Barry K."/>
            <person name="LaButti K."/>
            <person name="Morin E."/>
            <person name="Salamov A."/>
            <person name="Lipzen A."/>
            <person name="Mereny Z."/>
            <person name="Hegedus B."/>
            <person name="Baldrian P."/>
            <person name="Stursova M."/>
            <person name="Weitz H."/>
            <person name="Taylor A."/>
            <person name="Grigoriev I.V."/>
            <person name="Nagy L.G."/>
            <person name="Martin F."/>
            <person name="Kauserud H."/>
        </authorList>
    </citation>
    <scope>NUCLEOTIDE SEQUENCE</scope>
    <source>
        <strain evidence="3">CBHHK200</strain>
    </source>
</reference>
<comment type="caution">
    <text evidence="3">The sequence shown here is derived from an EMBL/GenBank/DDBJ whole genome shotgun (WGS) entry which is preliminary data.</text>
</comment>
<feature type="transmembrane region" description="Helical" evidence="1">
    <location>
        <begin position="79"/>
        <end position="101"/>
    </location>
</feature>
<feature type="transmembrane region" description="Helical" evidence="1">
    <location>
        <begin position="153"/>
        <end position="174"/>
    </location>
</feature>
<keyword evidence="1" id="KW-0812">Transmembrane</keyword>
<dbReference type="Pfam" id="PF20152">
    <property type="entry name" value="DUF6534"/>
    <property type="match status" value="1"/>
</dbReference>
<name>A0AAD6T5P9_9AGAR</name>
<proteinExistence type="predicted"/>
<accession>A0AAD6T5P9</accession>
<evidence type="ECO:0000313" key="4">
    <source>
        <dbReference type="Proteomes" id="UP001218188"/>
    </source>
</evidence>
<feature type="transmembrane region" description="Helical" evidence="1">
    <location>
        <begin position="44"/>
        <end position="67"/>
    </location>
</feature>
<gene>
    <name evidence="3" type="ORF">C8F04DRAFT_1091555</name>
</gene>
<feature type="transmembrane region" description="Helical" evidence="1">
    <location>
        <begin position="235"/>
        <end position="255"/>
    </location>
</feature>
<evidence type="ECO:0000313" key="3">
    <source>
        <dbReference type="EMBL" id="KAJ7037797.1"/>
    </source>
</evidence>
<dbReference type="AlphaFoldDB" id="A0AAD6T5P9"/>